<evidence type="ECO:0000313" key="2">
    <source>
        <dbReference type="EMBL" id="CAK9251674.1"/>
    </source>
</evidence>
<feature type="compositionally biased region" description="Acidic residues" evidence="1">
    <location>
        <begin position="1088"/>
        <end position="1121"/>
    </location>
</feature>
<dbReference type="Proteomes" id="UP001497444">
    <property type="component" value="Unassembled WGS sequence"/>
</dbReference>
<feature type="region of interest" description="Disordered" evidence="1">
    <location>
        <begin position="1081"/>
        <end position="1125"/>
    </location>
</feature>
<name>A0ABP0VB60_9BRYO</name>
<gene>
    <name evidence="2" type="ORF">CSSPJE1EN1_LOCUS27052</name>
</gene>
<proteinExistence type="predicted"/>
<accession>A0ABP0VB60</accession>
<protein>
    <recommendedName>
        <fullName evidence="4">GLTSCR protein conserved domain-containing protein</fullName>
    </recommendedName>
</protein>
<organism evidence="2 3">
    <name type="scientific">Sphagnum jensenii</name>
    <dbReference type="NCBI Taxonomy" id="128206"/>
    <lineage>
        <taxon>Eukaryota</taxon>
        <taxon>Viridiplantae</taxon>
        <taxon>Streptophyta</taxon>
        <taxon>Embryophyta</taxon>
        <taxon>Bryophyta</taxon>
        <taxon>Sphagnophytina</taxon>
        <taxon>Sphagnopsida</taxon>
        <taxon>Sphagnales</taxon>
        <taxon>Sphagnaceae</taxon>
        <taxon>Sphagnum</taxon>
    </lineage>
</organism>
<comment type="caution">
    <text evidence="2">The sequence shown here is derived from an EMBL/GenBank/DDBJ whole genome shotgun (WGS) entry which is preliminary data.</text>
</comment>
<feature type="compositionally biased region" description="Acidic residues" evidence="1">
    <location>
        <begin position="949"/>
        <end position="972"/>
    </location>
</feature>
<feature type="compositionally biased region" description="Basic and acidic residues" evidence="1">
    <location>
        <begin position="922"/>
        <end position="933"/>
    </location>
</feature>
<evidence type="ECO:0000313" key="3">
    <source>
        <dbReference type="Proteomes" id="UP001497444"/>
    </source>
</evidence>
<dbReference type="EMBL" id="CAXAQS010000445">
    <property type="protein sequence ID" value="CAK9251674.1"/>
    <property type="molecule type" value="Genomic_DNA"/>
</dbReference>
<feature type="region of interest" description="Disordered" evidence="1">
    <location>
        <begin position="922"/>
        <end position="992"/>
    </location>
</feature>
<feature type="compositionally biased region" description="Low complexity" evidence="1">
    <location>
        <begin position="267"/>
        <end position="278"/>
    </location>
</feature>
<feature type="compositionally biased region" description="Low complexity" evidence="1">
    <location>
        <begin position="780"/>
        <end position="817"/>
    </location>
</feature>
<feature type="region of interest" description="Disordered" evidence="1">
    <location>
        <begin position="666"/>
        <end position="689"/>
    </location>
</feature>
<keyword evidence="3" id="KW-1185">Reference proteome</keyword>
<feature type="region of interest" description="Disordered" evidence="1">
    <location>
        <begin position="769"/>
        <end position="817"/>
    </location>
</feature>
<reference evidence="2" key="1">
    <citation type="submission" date="2024-02" db="EMBL/GenBank/DDBJ databases">
        <authorList>
            <consortium name="ELIXIR-Norway"/>
            <consortium name="Elixir Norway"/>
        </authorList>
    </citation>
    <scope>NUCLEOTIDE SEQUENCE</scope>
</reference>
<evidence type="ECO:0008006" key="4">
    <source>
        <dbReference type="Google" id="ProtNLM"/>
    </source>
</evidence>
<feature type="region of interest" description="Disordered" evidence="1">
    <location>
        <begin position="267"/>
        <end position="296"/>
    </location>
</feature>
<evidence type="ECO:0000256" key="1">
    <source>
        <dbReference type="SAM" id="MobiDB-lite"/>
    </source>
</evidence>
<sequence>MDDGGRCLLDVIDDPQLLQSFLENTNGAIERLETNTNANNDNQQHKALAAVKTSEANNTINKIPSNLSSISAVLADSKQVDHVTSSGGNISPISTVHKQPSAGFIIDEKQTLNMVSSSVGLIPLSAFSNVTTAASMSLTQPSLTTLTNTSPVGQITSTVPFRAPTANQWPPTSFQIAAPRSGGSLTVQLPQQLIVPAGAMQMTQTAGGLSQFVLTSPRAGGPHAAQLPHGIQPGQLVQIIQTPNGTQILPTNPTANIQQIVTTSCTTKSSSTTSSSRSNKQILPKPPGSTVSTNNSVTTNAVNKCGQVSQQNTLKVINSLQHATNATQFATTSIPTSGAATPTTQQILIGPNGQPAGVISAGPQGTFFLNHLIPGIGPQPILIQGNLGNVPTSVQLTLRPQSHTSPVMTMSSITGANISTHEQNAGIMNAFTASQATTGAKSQPPSQSPQPQTYVIPNHSQAVSNAPPGMVMTTGGRAAPNFILTRPPLIGAQHQTQPTVTSGQQFLQIQTPNGPVLVALQTHPQMSTTPMNVGSQVSTPGVTTQPTHSIQFGNTMIPIGAQHLPSQMAPNLSASLQTSAHPALHALLTTHTDSANGQTVIQSGVPSVPTSNTVIFTSQPQIVTRPQIQPQSQTTTSFVVSGQQQSKNAAPSVNLAELLKEHGILPESSPPSSPINNSMTDISGGGVHSELIHTPTSQQTVLMVPSGPNQAPNLVLTQTPVTPTAPPQLRLALGPDGSVILHPHIATNANNLLQQQIQSQYVSNSRTYNESLKDTSGLGSSQPSPDSTTPSIDSTSTTSSTVTVSQQNTTTTSTAPTIQTQNTSALLEQLNTAPAVKVPDLVASLALQHGSASNANNATEESKPQQTTLIPLTVQNINNNVVEQQQQQKQTILTIPKETPSSEHVMLDRMFISEETAALKADKESVAEGKGSDDEYQTQSSQVRRQDETVEESDDSEDDDEDSDYEENEDKDESISNYLQSGPEPNLSDVGNYYDNFQHNLSHSHVPLNNFVDANTANDLEIYSDINEDNSQDWTTSILNNSSTNRRISWNPRFGVPESEAAVAVESILNADDEVEGDISVDLSGIDGLDDNLEDDNEEEEDDEEGDDDEDDEEDDEEEDNGYMGEGHQQHVDVQMQCAIKSILDMPSVHQQSHQSHNNSYYHNHNHSSLPPHLNDFRNLEYPHIPNIHHQRRTDASMRNYSGHSTGVNDPILDEAVKSILS</sequence>